<proteinExistence type="predicted"/>
<gene>
    <name evidence="3" type="ORF">MNBD_GAMMA03-1320</name>
    <name evidence="2" type="ORF">MNBD_GAMMA04-1095</name>
</gene>
<evidence type="ECO:0000313" key="3">
    <source>
        <dbReference type="EMBL" id="VAW47561.1"/>
    </source>
</evidence>
<dbReference type="Pfam" id="PF00929">
    <property type="entry name" value="RNase_T"/>
    <property type="match status" value="1"/>
</dbReference>
<dbReference type="InterPro" id="IPR013520">
    <property type="entry name" value="Ribonucl_H"/>
</dbReference>
<dbReference type="SUPFAM" id="SSF53098">
    <property type="entry name" value="Ribonuclease H-like"/>
    <property type="match status" value="1"/>
</dbReference>
<evidence type="ECO:0000259" key="1">
    <source>
        <dbReference type="Pfam" id="PF00929"/>
    </source>
</evidence>
<organism evidence="3">
    <name type="scientific">hydrothermal vent metagenome</name>
    <dbReference type="NCBI Taxonomy" id="652676"/>
    <lineage>
        <taxon>unclassified sequences</taxon>
        <taxon>metagenomes</taxon>
        <taxon>ecological metagenomes</taxon>
    </lineage>
</organism>
<dbReference type="Gene3D" id="3.30.420.10">
    <property type="entry name" value="Ribonuclease H-like superfamily/Ribonuclease H"/>
    <property type="match status" value="1"/>
</dbReference>
<dbReference type="InterPro" id="IPR036397">
    <property type="entry name" value="RNaseH_sf"/>
</dbReference>
<dbReference type="EMBL" id="UOFC01000156">
    <property type="protein sequence ID" value="VAW47561.1"/>
    <property type="molecule type" value="Genomic_DNA"/>
</dbReference>
<dbReference type="InterPro" id="IPR012337">
    <property type="entry name" value="RNaseH-like_sf"/>
</dbReference>
<dbReference type="EMBL" id="UOFB01000157">
    <property type="protein sequence ID" value="VAW46725.1"/>
    <property type="molecule type" value="Genomic_DNA"/>
</dbReference>
<dbReference type="AlphaFoldDB" id="A0A3B0VWV9"/>
<reference evidence="3" key="1">
    <citation type="submission" date="2018-06" db="EMBL/GenBank/DDBJ databases">
        <authorList>
            <person name="Zhirakovskaya E."/>
        </authorList>
    </citation>
    <scope>NUCLEOTIDE SEQUENCE</scope>
</reference>
<accession>A0A3B0VWV9</accession>
<sequence length="103" mass="11509">MNHQLKITGCSRAILVGHNAFFDLGFVKKAAERCRIKSPFHEFSTFDTVSFAGLAYGETVLAKAVVEAGMEWDNKQAHSAVYDTEKTADLFCKIVNNHPLKKF</sequence>
<protein>
    <submittedName>
        <fullName evidence="3">Ribonuclease T</fullName>
    </submittedName>
</protein>
<dbReference type="GO" id="GO:0003676">
    <property type="term" value="F:nucleic acid binding"/>
    <property type="evidence" value="ECO:0007669"/>
    <property type="project" value="InterPro"/>
</dbReference>
<evidence type="ECO:0000313" key="2">
    <source>
        <dbReference type="EMBL" id="VAW46725.1"/>
    </source>
</evidence>
<feature type="domain" description="Exonuclease" evidence="1">
    <location>
        <begin position="12"/>
        <end position="91"/>
    </location>
</feature>
<name>A0A3B0VWV9_9ZZZZ</name>